<keyword evidence="1 3" id="KW-0807">Transducer</keyword>
<evidence type="ECO:0000256" key="4">
    <source>
        <dbReference type="SAM" id="Coils"/>
    </source>
</evidence>
<evidence type="ECO:0000259" key="5">
    <source>
        <dbReference type="PROSITE" id="PS50111"/>
    </source>
</evidence>
<proteinExistence type="inferred from homology"/>
<keyword evidence="4" id="KW-0175">Coiled coil</keyword>
<dbReference type="GO" id="GO:0006935">
    <property type="term" value="P:chemotaxis"/>
    <property type="evidence" value="ECO:0007669"/>
    <property type="project" value="InterPro"/>
</dbReference>
<comment type="similarity">
    <text evidence="2">Belongs to the methyl-accepting chemotaxis (MCP) protein family.</text>
</comment>
<comment type="caution">
    <text evidence="6">The sequence shown here is derived from an EMBL/GenBank/DDBJ whole genome shotgun (WGS) entry which is preliminary data.</text>
</comment>
<reference evidence="6 7" key="1">
    <citation type="submission" date="2017-10" db="EMBL/GenBank/DDBJ databases">
        <title>Bacillus sp. nov., a halophilic bacterium isolated from a Keqin Lake.</title>
        <authorList>
            <person name="Wang H."/>
        </authorList>
    </citation>
    <scope>NUCLEOTIDE SEQUENCE [LARGE SCALE GENOMIC DNA]</scope>
    <source>
        <strain evidence="6 7">KQ-12</strain>
    </source>
</reference>
<evidence type="ECO:0000313" key="6">
    <source>
        <dbReference type="EMBL" id="PYZ93840.1"/>
    </source>
</evidence>
<sequence length="226" mass="24705">MRNLNNYFHQFNRKSPLLMSTSHEFLKIAVPFNSNVSQSLRSCGMKSFRIHVAEQTNLLALNAAIEAARAGEQGKGFAVVADEVRKLAEQTSGATKEISGLIGQIQRDVKESVAYTKNDREAVTSGMKYVKDAGSSFEELSESIQEISAQMQEVTSAMELVDAGADTVQTSVKETTEIAEQSAGYTQNVAASAEEQNASMEEINASANQLAHMAEELQEVIRKFNM</sequence>
<dbReference type="PANTHER" id="PTHR32089:SF112">
    <property type="entry name" value="LYSOZYME-LIKE PROTEIN-RELATED"/>
    <property type="match status" value="1"/>
</dbReference>
<dbReference type="Pfam" id="PF00015">
    <property type="entry name" value="MCPsignal"/>
    <property type="match status" value="1"/>
</dbReference>
<dbReference type="PANTHER" id="PTHR32089">
    <property type="entry name" value="METHYL-ACCEPTING CHEMOTAXIS PROTEIN MCPB"/>
    <property type="match status" value="1"/>
</dbReference>
<evidence type="ECO:0000256" key="2">
    <source>
        <dbReference type="ARBA" id="ARBA00029447"/>
    </source>
</evidence>
<feature type="domain" description="Methyl-accepting transducer" evidence="5">
    <location>
        <begin position="52"/>
        <end position="211"/>
    </location>
</feature>
<evidence type="ECO:0000256" key="3">
    <source>
        <dbReference type="PROSITE-ProRule" id="PRU00284"/>
    </source>
</evidence>
<organism evidence="6 7">
    <name type="scientific">Salipaludibacillus keqinensis</name>
    <dbReference type="NCBI Taxonomy" id="2045207"/>
    <lineage>
        <taxon>Bacteria</taxon>
        <taxon>Bacillati</taxon>
        <taxon>Bacillota</taxon>
        <taxon>Bacilli</taxon>
        <taxon>Bacillales</taxon>
        <taxon>Bacillaceae</taxon>
    </lineage>
</organism>
<evidence type="ECO:0000313" key="7">
    <source>
        <dbReference type="Proteomes" id="UP000248214"/>
    </source>
</evidence>
<name>A0A323TH77_9BACI</name>
<dbReference type="PROSITE" id="PS50111">
    <property type="entry name" value="CHEMOTAXIS_TRANSDUC_2"/>
    <property type="match status" value="1"/>
</dbReference>
<gene>
    <name evidence="6" type="ORF">CR194_11920</name>
</gene>
<protein>
    <recommendedName>
        <fullName evidence="5">Methyl-accepting transducer domain-containing protein</fullName>
    </recommendedName>
</protein>
<dbReference type="SUPFAM" id="SSF58104">
    <property type="entry name" value="Methyl-accepting chemotaxis protein (MCP) signaling domain"/>
    <property type="match status" value="1"/>
</dbReference>
<dbReference type="GO" id="GO:0016020">
    <property type="term" value="C:membrane"/>
    <property type="evidence" value="ECO:0007669"/>
    <property type="project" value="InterPro"/>
</dbReference>
<keyword evidence="7" id="KW-1185">Reference proteome</keyword>
<dbReference type="GO" id="GO:0004888">
    <property type="term" value="F:transmembrane signaling receptor activity"/>
    <property type="evidence" value="ECO:0007669"/>
    <property type="project" value="InterPro"/>
</dbReference>
<dbReference type="SMART" id="SM00283">
    <property type="entry name" value="MA"/>
    <property type="match status" value="1"/>
</dbReference>
<dbReference type="AlphaFoldDB" id="A0A323TH77"/>
<dbReference type="InterPro" id="IPR004090">
    <property type="entry name" value="Chemotax_Me-accpt_rcpt"/>
</dbReference>
<dbReference type="GO" id="GO:0007165">
    <property type="term" value="P:signal transduction"/>
    <property type="evidence" value="ECO:0007669"/>
    <property type="project" value="UniProtKB-KW"/>
</dbReference>
<dbReference type="InterPro" id="IPR004089">
    <property type="entry name" value="MCPsignal_dom"/>
</dbReference>
<dbReference type="EMBL" id="PDOD01000002">
    <property type="protein sequence ID" value="PYZ93840.1"/>
    <property type="molecule type" value="Genomic_DNA"/>
</dbReference>
<feature type="coiled-coil region" evidence="4">
    <location>
        <begin position="190"/>
        <end position="223"/>
    </location>
</feature>
<evidence type="ECO:0000256" key="1">
    <source>
        <dbReference type="ARBA" id="ARBA00023224"/>
    </source>
</evidence>
<dbReference type="PRINTS" id="PR00260">
    <property type="entry name" value="CHEMTRNSDUCR"/>
</dbReference>
<dbReference type="Gene3D" id="1.10.287.950">
    <property type="entry name" value="Methyl-accepting chemotaxis protein"/>
    <property type="match status" value="1"/>
</dbReference>
<accession>A0A323TH77</accession>
<dbReference type="Proteomes" id="UP000248214">
    <property type="component" value="Unassembled WGS sequence"/>
</dbReference>